<sequence>MLDVRCPICHSLVHAEAKECEGCHARRSQRKGMTPRAFTAYALLWLALTAVIAALALRIALAPWIPGGTAPEYALAVLGAREAAEPPGCRVTVRDLDGHQIQTIVAGSCDAAEAAAGRAPAPKPSALEIATVSQRRIASAMHSALALGLGIALAMLLRTGLRRAFSRRVPSVAWVLRARA</sequence>
<keyword evidence="1" id="KW-0472">Membrane</keyword>
<reference evidence="2" key="1">
    <citation type="submission" date="2020-12" db="EMBL/GenBank/DDBJ databases">
        <title>Ramlibacter sp. nov., isolated from a freshwater alga, Cryptomonas.</title>
        <authorList>
            <person name="Kim H.M."/>
            <person name="Jeon C.O."/>
        </authorList>
    </citation>
    <scope>NUCLEOTIDE SEQUENCE</scope>
    <source>
        <strain evidence="2">CrO1</strain>
    </source>
</reference>
<dbReference type="RefSeq" id="WP_200787308.1">
    <property type="nucleotide sequence ID" value="NZ_JAEDAO010000001.1"/>
</dbReference>
<feature type="transmembrane region" description="Helical" evidence="1">
    <location>
        <begin position="38"/>
        <end position="61"/>
    </location>
</feature>
<keyword evidence="3" id="KW-1185">Reference proteome</keyword>
<organism evidence="2 3">
    <name type="scientific">Ramlibacter algicola</name>
    <dbReference type="NCBI Taxonomy" id="2795217"/>
    <lineage>
        <taxon>Bacteria</taxon>
        <taxon>Pseudomonadati</taxon>
        <taxon>Pseudomonadota</taxon>
        <taxon>Betaproteobacteria</taxon>
        <taxon>Burkholderiales</taxon>
        <taxon>Comamonadaceae</taxon>
        <taxon>Ramlibacter</taxon>
    </lineage>
</organism>
<evidence type="ECO:0000313" key="2">
    <source>
        <dbReference type="EMBL" id="MBK0392369.1"/>
    </source>
</evidence>
<evidence type="ECO:0000256" key="1">
    <source>
        <dbReference type="SAM" id="Phobius"/>
    </source>
</evidence>
<comment type="caution">
    <text evidence="2">The sequence shown here is derived from an EMBL/GenBank/DDBJ whole genome shotgun (WGS) entry which is preliminary data.</text>
</comment>
<name>A0A934Q152_9BURK</name>
<keyword evidence="1" id="KW-1133">Transmembrane helix</keyword>
<dbReference type="EMBL" id="JAEDAO010000001">
    <property type="protein sequence ID" value="MBK0392369.1"/>
    <property type="molecule type" value="Genomic_DNA"/>
</dbReference>
<protein>
    <submittedName>
        <fullName evidence="2">Uncharacterized protein</fullName>
    </submittedName>
</protein>
<gene>
    <name evidence="2" type="ORF">I8E28_07185</name>
</gene>
<keyword evidence="1" id="KW-0812">Transmembrane</keyword>
<proteinExistence type="predicted"/>
<accession>A0A934Q152</accession>
<feature type="transmembrane region" description="Helical" evidence="1">
    <location>
        <begin position="137"/>
        <end position="157"/>
    </location>
</feature>
<dbReference type="AlphaFoldDB" id="A0A934Q152"/>
<dbReference type="Proteomes" id="UP000617041">
    <property type="component" value="Unassembled WGS sequence"/>
</dbReference>
<evidence type="ECO:0000313" key="3">
    <source>
        <dbReference type="Proteomes" id="UP000617041"/>
    </source>
</evidence>